<dbReference type="EMBL" id="SNZK01000011">
    <property type="protein sequence ID" value="TDR51737.1"/>
    <property type="molecule type" value="Genomic_DNA"/>
</dbReference>
<evidence type="ECO:0000313" key="2">
    <source>
        <dbReference type="Proteomes" id="UP000295558"/>
    </source>
</evidence>
<protein>
    <submittedName>
        <fullName evidence="1">Phage-related protein</fullName>
    </submittedName>
</protein>
<evidence type="ECO:0000313" key="1">
    <source>
        <dbReference type="EMBL" id="TDR51737.1"/>
    </source>
</evidence>
<proteinExistence type="predicted"/>
<keyword evidence="2" id="KW-1185">Reference proteome</keyword>
<dbReference type="AlphaFoldDB" id="A0A4R6ZHG4"/>
<dbReference type="Proteomes" id="UP000295558">
    <property type="component" value="Unassembled WGS sequence"/>
</dbReference>
<dbReference type="OrthoDB" id="1853834at2"/>
<dbReference type="RefSeq" id="WP_036071952.1">
    <property type="nucleotide sequence ID" value="NZ_SNZK01000011.1"/>
</dbReference>
<reference evidence="1 2" key="1">
    <citation type="submission" date="2019-03" db="EMBL/GenBank/DDBJ databases">
        <title>Genomic Encyclopedia of Type Strains, Phase III (KMG-III): the genomes of soil and plant-associated and newly described type strains.</title>
        <authorList>
            <person name="Whitman W."/>
        </authorList>
    </citation>
    <scope>NUCLEOTIDE SEQUENCE [LARGE SCALE GENOMIC DNA]</scope>
    <source>
        <strain evidence="1 2">CECT 7972</strain>
    </source>
</reference>
<sequence length="235" mass="27397">MMYTVLIDNVSCSDYGLCIPERPQIVTAEQDIDTKIIRGRNGSLTIPYAYNDVDHEIPFNFLDDVKDFKQTYRIAKPYFKRGSKFIMSDDPHVYRKMKKVQFGDADNTIREYGYFDVTFTFDPFEYLTTQTVSIKKGSFIQNEGTIYSQPYMKIYGTGNITLYINSQVFIFKGLTDFIELDCDAMVAFRTVNGAMVLADNLMETLEFPVLEEGKNYFDWIGNVTKIEVNPYWRYF</sequence>
<dbReference type="Gene3D" id="2.40.30.200">
    <property type="match status" value="1"/>
</dbReference>
<accession>A0A4R6ZHG4</accession>
<dbReference type="STRING" id="1265846.PROCOU_11113"/>
<name>A0A4R6ZHG4_9LIST</name>
<comment type="caution">
    <text evidence="1">The sequence shown here is derived from an EMBL/GenBank/DDBJ whole genome shotgun (WGS) entry which is preliminary data.</text>
</comment>
<organism evidence="1 2">
    <name type="scientific">Listeria rocourtiae</name>
    <dbReference type="NCBI Taxonomy" id="647910"/>
    <lineage>
        <taxon>Bacteria</taxon>
        <taxon>Bacillati</taxon>
        <taxon>Bacillota</taxon>
        <taxon>Bacilli</taxon>
        <taxon>Bacillales</taxon>
        <taxon>Listeriaceae</taxon>
        <taxon>Listeria</taxon>
    </lineage>
</organism>
<gene>
    <name evidence="1" type="ORF">DFP96_11143</name>
</gene>